<protein>
    <submittedName>
        <fullName evidence="3">ATP-binding protein</fullName>
    </submittedName>
</protein>
<dbReference type="InterPro" id="IPR045006">
    <property type="entry name" value="CHLI-like"/>
</dbReference>
<dbReference type="Proteomes" id="UP001172738">
    <property type="component" value="Unassembled WGS sequence"/>
</dbReference>
<dbReference type="Pfam" id="PF13335">
    <property type="entry name" value="Mg_chelatase_C"/>
    <property type="match status" value="1"/>
</dbReference>
<keyword evidence="4" id="KW-1185">Reference proteome</keyword>
<reference evidence="3" key="1">
    <citation type="submission" date="2023-06" db="EMBL/GenBank/DDBJ databases">
        <title>SYSU T00b26.</title>
        <authorList>
            <person name="Gao L."/>
            <person name="Fang B.-Z."/>
            <person name="Li W.-J."/>
        </authorList>
    </citation>
    <scope>NUCLEOTIDE SEQUENCE</scope>
    <source>
        <strain evidence="3">SYSU T00b26</strain>
    </source>
</reference>
<evidence type="ECO:0000313" key="3">
    <source>
        <dbReference type="EMBL" id="MDN4473581.1"/>
    </source>
</evidence>
<name>A0ABT8G358_9MICO</name>
<dbReference type="GO" id="GO:0005524">
    <property type="term" value="F:ATP binding"/>
    <property type="evidence" value="ECO:0007669"/>
    <property type="project" value="UniProtKB-KW"/>
</dbReference>
<dbReference type="Pfam" id="PF01078">
    <property type="entry name" value="Mg_chelatase"/>
    <property type="match status" value="1"/>
</dbReference>
<comment type="caution">
    <text evidence="3">The sequence shown here is derived from an EMBL/GenBank/DDBJ whole genome shotgun (WGS) entry which is preliminary data.</text>
</comment>
<evidence type="ECO:0000259" key="2">
    <source>
        <dbReference type="Pfam" id="PF13335"/>
    </source>
</evidence>
<dbReference type="InterPro" id="IPR027417">
    <property type="entry name" value="P-loop_NTPase"/>
</dbReference>
<dbReference type="InterPro" id="IPR000523">
    <property type="entry name" value="Mg_chelatse_chII-like_cat_dom"/>
</dbReference>
<organism evidence="3 4">
    <name type="scientific">Demequina zhanjiangensis</name>
    <dbReference type="NCBI Taxonomy" id="3051659"/>
    <lineage>
        <taxon>Bacteria</taxon>
        <taxon>Bacillati</taxon>
        <taxon>Actinomycetota</taxon>
        <taxon>Actinomycetes</taxon>
        <taxon>Micrococcales</taxon>
        <taxon>Demequinaceae</taxon>
        <taxon>Demequina</taxon>
    </lineage>
</organism>
<sequence>MVAEAPEFSARVLQTLRQPLESGEVVLHRAHGAVRYPARFQLVLAANPCPCGRFHGSGAGCTCTPLERRRYLSRLSGPLLDRVDLQIGVLPVRLRSDEPGESTAEVAQRVRRARSRAAARLADSGLSVNAEAPGRWLRHHTPRSACRPVWSALDRGLVSARGADRALRVAWTLADLDDQDSPDVAHVEQALLLRRSAS</sequence>
<dbReference type="SUPFAM" id="SSF52540">
    <property type="entry name" value="P-loop containing nucleoside triphosphate hydrolases"/>
    <property type="match status" value="1"/>
</dbReference>
<keyword evidence="3" id="KW-0547">Nucleotide-binding</keyword>
<dbReference type="PANTHER" id="PTHR32039:SF7">
    <property type="entry name" value="COMPETENCE PROTEIN COMM"/>
    <property type="match status" value="1"/>
</dbReference>
<feature type="domain" description="Magnesium chelatase ChlI-like catalytic" evidence="1">
    <location>
        <begin position="3"/>
        <end position="91"/>
    </location>
</feature>
<dbReference type="InterPro" id="IPR025158">
    <property type="entry name" value="Mg_chelat-rel_C"/>
</dbReference>
<dbReference type="PANTHER" id="PTHR32039">
    <property type="entry name" value="MAGNESIUM-CHELATASE SUBUNIT CHLI"/>
    <property type="match status" value="1"/>
</dbReference>
<accession>A0ABT8G358</accession>
<evidence type="ECO:0000259" key="1">
    <source>
        <dbReference type="Pfam" id="PF01078"/>
    </source>
</evidence>
<keyword evidence="3" id="KW-0067">ATP-binding</keyword>
<gene>
    <name evidence="3" type="ORF">QQX04_11315</name>
</gene>
<feature type="domain" description="Mg chelatase-related protein C-terminal" evidence="2">
    <location>
        <begin position="100"/>
        <end position="194"/>
    </location>
</feature>
<dbReference type="RefSeq" id="WP_301129306.1">
    <property type="nucleotide sequence ID" value="NZ_JAUHPV010000006.1"/>
</dbReference>
<proteinExistence type="predicted"/>
<dbReference type="EMBL" id="JAUHPV010000006">
    <property type="protein sequence ID" value="MDN4473581.1"/>
    <property type="molecule type" value="Genomic_DNA"/>
</dbReference>
<dbReference type="Gene3D" id="3.40.50.300">
    <property type="entry name" value="P-loop containing nucleotide triphosphate hydrolases"/>
    <property type="match status" value="1"/>
</dbReference>
<evidence type="ECO:0000313" key="4">
    <source>
        <dbReference type="Proteomes" id="UP001172738"/>
    </source>
</evidence>